<keyword evidence="4 10" id="KW-0812">Transmembrane</keyword>
<evidence type="ECO:0000256" key="6">
    <source>
        <dbReference type="ARBA" id="ARBA00023077"/>
    </source>
</evidence>
<dbReference type="InterPro" id="IPR036942">
    <property type="entry name" value="Beta-barrel_TonB_sf"/>
</dbReference>
<accession>A0A1W6N1Q4</accession>
<name>A0A1W6N1Q4_9HYPH</name>
<dbReference type="InterPro" id="IPR000531">
    <property type="entry name" value="Beta-barrel_TonB"/>
</dbReference>
<dbReference type="AlphaFoldDB" id="A0A1W6N1Q4"/>
<dbReference type="Pfam" id="PF00593">
    <property type="entry name" value="TonB_dep_Rec_b-barrel"/>
    <property type="match status" value="1"/>
</dbReference>
<evidence type="ECO:0000313" key="14">
    <source>
        <dbReference type="Proteomes" id="UP000193978"/>
    </source>
</evidence>
<dbReference type="Gene3D" id="2.40.170.20">
    <property type="entry name" value="TonB-dependent receptor, beta-barrel domain"/>
    <property type="match status" value="1"/>
</dbReference>
<keyword evidence="8" id="KW-0675">Receptor</keyword>
<evidence type="ECO:0000256" key="8">
    <source>
        <dbReference type="ARBA" id="ARBA00023170"/>
    </source>
</evidence>
<dbReference type="PROSITE" id="PS52016">
    <property type="entry name" value="TONB_DEPENDENT_REC_3"/>
    <property type="match status" value="1"/>
</dbReference>
<comment type="subcellular location">
    <subcellularLocation>
        <location evidence="1 10">Cell outer membrane</location>
        <topology evidence="1 10">Multi-pass membrane protein</topology>
    </subcellularLocation>
</comment>
<dbReference type="InterPro" id="IPR039426">
    <property type="entry name" value="TonB-dep_rcpt-like"/>
</dbReference>
<organism evidence="13 14">
    <name type="scientific">Methylocystis bryophila</name>
    <dbReference type="NCBI Taxonomy" id="655015"/>
    <lineage>
        <taxon>Bacteria</taxon>
        <taxon>Pseudomonadati</taxon>
        <taxon>Pseudomonadota</taxon>
        <taxon>Alphaproteobacteria</taxon>
        <taxon>Hyphomicrobiales</taxon>
        <taxon>Methylocystaceae</taxon>
        <taxon>Methylocystis</taxon>
    </lineage>
</organism>
<dbReference type="Proteomes" id="UP000193978">
    <property type="component" value="Chromosome"/>
</dbReference>
<keyword evidence="6" id="KW-0798">TonB box</keyword>
<keyword evidence="7 10" id="KW-0472">Membrane</keyword>
<dbReference type="PANTHER" id="PTHR30069">
    <property type="entry name" value="TONB-DEPENDENT OUTER MEMBRANE RECEPTOR"/>
    <property type="match status" value="1"/>
</dbReference>
<evidence type="ECO:0000256" key="5">
    <source>
        <dbReference type="ARBA" id="ARBA00022729"/>
    </source>
</evidence>
<evidence type="ECO:0000256" key="3">
    <source>
        <dbReference type="ARBA" id="ARBA00022452"/>
    </source>
</evidence>
<evidence type="ECO:0000256" key="11">
    <source>
        <dbReference type="SAM" id="MobiDB-lite"/>
    </source>
</evidence>
<dbReference type="KEGG" id="mbry:B1812_17265"/>
<reference evidence="13 14" key="1">
    <citation type="submission" date="2017-02" db="EMBL/GenBank/DDBJ databases">
        <authorList>
            <person name="Peterson S.W."/>
        </authorList>
    </citation>
    <scope>NUCLEOTIDE SEQUENCE [LARGE SCALE GENOMIC DNA]</scope>
    <source>
        <strain evidence="13 14">S285</strain>
    </source>
</reference>
<dbReference type="EMBL" id="CP019948">
    <property type="protein sequence ID" value="ARN83747.1"/>
    <property type="molecule type" value="Genomic_DNA"/>
</dbReference>
<keyword evidence="5" id="KW-0732">Signal</keyword>
<protein>
    <submittedName>
        <fullName evidence="13">Ligand-gated channel</fullName>
    </submittedName>
</protein>
<dbReference type="STRING" id="655015.B1812_17265"/>
<evidence type="ECO:0000313" key="13">
    <source>
        <dbReference type="EMBL" id="ARN83747.1"/>
    </source>
</evidence>
<evidence type="ECO:0000256" key="2">
    <source>
        <dbReference type="ARBA" id="ARBA00022448"/>
    </source>
</evidence>
<proteinExistence type="inferred from homology"/>
<evidence type="ECO:0000256" key="7">
    <source>
        <dbReference type="ARBA" id="ARBA00023136"/>
    </source>
</evidence>
<keyword evidence="2 10" id="KW-0813">Transport</keyword>
<dbReference type="GO" id="GO:0015344">
    <property type="term" value="F:siderophore uptake transmembrane transporter activity"/>
    <property type="evidence" value="ECO:0007669"/>
    <property type="project" value="TreeGrafter"/>
</dbReference>
<evidence type="ECO:0000256" key="4">
    <source>
        <dbReference type="ARBA" id="ARBA00022692"/>
    </source>
</evidence>
<feature type="domain" description="TonB-dependent receptor-like beta-barrel" evidence="12">
    <location>
        <begin position="234"/>
        <end position="684"/>
    </location>
</feature>
<evidence type="ECO:0000256" key="10">
    <source>
        <dbReference type="PROSITE-ProRule" id="PRU01360"/>
    </source>
</evidence>
<feature type="compositionally biased region" description="Low complexity" evidence="11">
    <location>
        <begin position="11"/>
        <end position="29"/>
    </location>
</feature>
<keyword evidence="14" id="KW-1185">Reference proteome</keyword>
<evidence type="ECO:0000259" key="12">
    <source>
        <dbReference type="Pfam" id="PF00593"/>
    </source>
</evidence>
<dbReference type="GO" id="GO:0044718">
    <property type="term" value="P:siderophore transmembrane transport"/>
    <property type="evidence" value="ECO:0007669"/>
    <property type="project" value="TreeGrafter"/>
</dbReference>
<evidence type="ECO:0000256" key="9">
    <source>
        <dbReference type="ARBA" id="ARBA00023237"/>
    </source>
</evidence>
<dbReference type="PANTHER" id="PTHR30069:SF29">
    <property type="entry name" value="HEMOGLOBIN AND HEMOGLOBIN-HAPTOGLOBIN-BINDING PROTEIN 1-RELATED"/>
    <property type="match status" value="1"/>
</dbReference>
<feature type="region of interest" description="Disordered" evidence="11">
    <location>
        <begin position="1"/>
        <end position="29"/>
    </location>
</feature>
<evidence type="ECO:0000256" key="1">
    <source>
        <dbReference type="ARBA" id="ARBA00004571"/>
    </source>
</evidence>
<comment type="similarity">
    <text evidence="10">Belongs to the TonB-dependent receptor family.</text>
</comment>
<keyword evidence="3 10" id="KW-1134">Transmembrane beta strand</keyword>
<dbReference type="GO" id="GO:0009279">
    <property type="term" value="C:cell outer membrane"/>
    <property type="evidence" value="ECO:0007669"/>
    <property type="project" value="UniProtKB-SubCell"/>
</dbReference>
<feature type="compositionally biased region" description="Basic residues" evidence="11">
    <location>
        <begin position="1"/>
        <end position="10"/>
    </location>
</feature>
<dbReference type="SUPFAM" id="SSF56935">
    <property type="entry name" value="Porins"/>
    <property type="match status" value="1"/>
</dbReference>
<keyword evidence="9 10" id="KW-0998">Cell outer membrane</keyword>
<sequence>MSQKPRKQARLRPQQPARPTTTATRHAAPLPILRAAAAVPGPPTQALGPTTAQPSAELTNAARLDRLLPKIGASQYSLDRAAIEALPQGNEAPLDKVLLQAPGVTQDSAASGGLHVRNEHANLQYRINGILLPDGVSGFGQVLDTGFIGSLSLITGALPAQYGLRTAGLIDIVSRPPPETPGGNLTLYGGSHATGQTFFEYGAKSGPWEVFATGRLVRNNLGLENPTPSHEAIHDLTQQGRFFGYAAYAIDDTTKLSYITGTSIANFHIPNNPNQPPNFEAFGVGWFDSSKLNEIQDERNFYNVIALTHSAGPVDAQLSYFSRYSTLHYVPDQIGDLVFNGVASDVYRASLVNGLQGDAAYRVNDAHTFRAGFITSGEKTHVVTNSSLEPLDANGVPIDQPYGVYDSNAKVGWIAGVYAQDEWKLSDRLTLNGGLRFDQIWQFVDADQVSPRFGLVFKPLDGTTLHAGYARNFTPPPQALAAPTSLVLYNNTTLQPAIPYSGPVRPERAHVFDVGATQKVGRELEVGLDFYYKRARNLLDDGQFGQAYALTAFNYDRAYNTGVELSSKFESGGLRAYANLAWGRQRATQWTSNQFLFGPDEYSYVANHYIYTDHAQTWTGSAGASYVFWGTRGSIDMIYGSGLRSGFANTTHVSPYAQVNLSLSREIGVVFDKPLTLRFDIVNLFDHAYELRDGSGIGVFAPQYGPRRGFFVALKQAF</sequence>
<gene>
    <name evidence="13" type="ORF">B1812_17265</name>
</gene>